<dbReference type="InterPro" id="IPR003593">
    <property type="entry name" value="AAA+_ATPase"/>
</dbReference>
<reference evidence="8" key="1">
    <citation type="submission" date="2015-10" db="EMBL/GenBank/DDBJ databases">
        <authorList>
            <person name="Luecker S."/>
            <person name="Luecker S."/>
        </authorList>
    </citation>
    <scope>NUCLEOTIDE SEQUENCE [LARGE SCALE GENOMIC DNA]</scope>
</reference>
<dbReference type="SMART" id="SM00382">
    <property type="entry name" value="AAA"/>
    <property type="match status" value="1"/>
</dbReference>
<dbReference type="STRING" id="1742973.COMA2_60122"/>
<dbReference type="PANTHER" id="PTHR42794">
    <property type="entry name" value="HEMIN IMPORT ATP-BINDING PROTEIN HMUV"/>
    <property type="match status" value="1"/>
</dbReference>
<dbReference type="PROSITE" id="PS50893">
    <property type="entry name" value="ABC_TRANSPORTER_2"/>
    <property type="match status" value="1"/>
</dbReference>
<evidence type="ECO:0000259" key="6">
    <source>
        <dbReference type="PROSITE" id="PS50893"/>
    </source>
</evidence>
<keyword evidence="2" id="KW-0547">Nucleotide-binding</keyword>
<evidence type="ECO:0000313" key="7">
    <source>
        <dbReference type="EMBL" id="CUS39042.1"/>
    </source>
</evidence>
<dbReference type="EC" id="3.6.3.-" evidence="7"/>
<dbReference type="Gene3D" id="3.40.50.300">
    <property type="entry name" value="P-loop containing nucleotide triphosphate hydrolases"/>
    <property type="match status" value="1"/>
</dbReference>
<name>A0A0S4LVK2_9BACT</name>
<proteinExistence type="predicted"/>
<evidence type="ECO:0000256" key="1">
    <source>
        <dbReference type="ARBA" id="ARBA00022448"/>
    </source>
</evidence>
<dbReference type="SUPFAM" id="SSF52540">
    <property type="entry name" value="P-loop containing nucleoside triphosphate hydrolases"/>
    <property type="match status" value="1"/>
</dbReference>
<dbReference type="FunFam" id="3.40.50.300:FF:000134">
    <property type="entry name" value="Iron-enterobactin ABC transporter ATP-binding protein"/>
    <property type="match status" value="1"/>
</dbReference>
<keyword evidence="8" id="KW-1185">Reference proteome</keyword>
<keyword evidence="3 7" id="KW-0067">ATP-binding</keyword>
<dbReference type="InterPro" id="IPR027417">
    <property type="entry name" value="P-loop_NTPase"/>
</dbReference>
<evidence type="ECO:0000313" key="8">
    <source>
        <dbReference type="Proteomes" id="UP000198736"/>
    </source>
</evidence>
<dbReference type="Pfam" id="PF00005">
    <property type="entry name" value="ABC_tran"/>
    <property type="match status" value="1"/>
</dbReference>
<organism evidence="7 8">
    <name type="scientific">Candidatus Nitrospira nitrificans</name>
    <dbReference type="NCBI Taxonomy" id="1742973"/>
    <lineage>
        <taxon>Bacteria</taxon>
        <taxon>Pseudomonadati</taxon>
        <taxon>Nitrospirota</taxon>
        <taxon>Nitrospiria</taxon>
        <taxon>Nitrospirales</taxon>
        <taxon>Nitrospiraceae</taxon>
        <taxon>Nitrospira</taxon>
    </lineage>
</organism>
<evidence type="ECO:0000256" key="2">
    <source>
        <dbReference type="ARBA" id="ARBA00022741"/>
    </source>
</evidence>
<feature type="domain" description="ABC transporter" evidence="6">
    <location>
        <begin position="29"/>
        <end position="275"/>
    </location>
</feature>
<dbReference type="Proteomes" id="UP000198736">
    <property type="component" value="Unassembled WGS sequence"/>
</dbReference>
<dbReference type="CDD" id="cd03214">
    <property type="entry name" value="ABC_Iron-Siderophores_B12_Hemin"/>
    <property type="match status" value="1"/>
</dbReference>
<keyword evidence="1" id="KW-0813">Transport</keyword>
<evidence type="ECO:0000256" key="5">
    <source>
        <dbReference type="ARBA" id="ARBA00037066"/>
    </source>
</evidence>
<gene>
    <name evidence="7" type="primary">hmuV</name>
    <name evidence="7" type="ORF">COMA2_60122</name>
</gene>
<dbReference type="PANTHER" id="PTHR42794:SF1">
    <property type="entry name" value="HEMIN IMPORT ATP-BINDING PROTEIN HMUV"/>
    <property type="match status" value="1"/>
</dbReference>
<accession>A0A0S4LVK2</accession>
<dbReference type="AlphaFoldDB" id="A0A0S4LVK2"/>
<dbReference type="GO" id="GO:0016887">
    <property type="term" value="F:ATP hydrolysis activity"/>
    <property type="evidence" value="ECO:0007669"/>
    <property type="project" value="InterPro"/>
</dbReference>
<keyword evidence="4" id="KW-1278">Translocase</keyword>
<evidence type="ECO:0000256" key="4">
    <source>
        <dbReference type="ARBA" id="ARBA00022967"/>
    </source>
</evidence>
<dbReference type="EMBL" id="CZPZ01000033">
    <property type="protein sequence ID" value="CUS39042.1"/>
    <property type="molecule type" value="Genomic_DNA"/>
</dbReference>
<dbReference type="GO" id="GO:0005524">
    <property type="term" value="F:ATP binding"/>
    <property type="evidence" value="ECO:0007669"/>
    <property type="project" value="UniProtKB-KW"/>
</dbReference>
<sequence>MSGPDGNHTAGDVMVDSTDRLSGHQAYDVQAVRFRYRSHDSDAVKWTLDDVSFQVRHGEVLGIVGPNGSGKTSLLKVLAKLLNPLEGRIDLFGRDLASMPQREVACVVGVVPQDTYSLFPFTVAETVLMGRFPHQPRDRWTGGLGWESREDVAIAQQAMMTMDMVQLAYRVVTDLSGGERQRTVIARALAQTPKVLLLDEPTAFLDLHHQVEICSVLRRLRDERGLTVVLVSHDLNLVSQYCDRILLMDRGRIVRLGDPDAIIEPDVLESVYRCRVFVDRHPGSGLPRVTLPGRHVSGDH</sequence>
<evidence type="ECO:0000256" key="3">
    <source>
        <dbReference type="ARBA" id="ARBA00022840"/>
    </source>
</evidence>
<comment type="function">
    <text evidence="5">Part of the ABC transporter complex HmuTUV involved in hemin import. Responsible for energy coupling to the transport system.</text>
</comment>
<keyword evidence="7" id="KW-0378">Hydrolase</keyword>
<dbReference type="RefSeq" id="WP_245631082.1">
    <property type="nucleotide sequence ID" value="NZ_CZPZ01000033.1"/>
</dbReference>
<protein>
    <submittedName>
        <fullName evidence="7">Hemin import ATP-binding protein HmuV</fullName>
        <ecNumber evidence="7">3.6.3.-</ecNumber>
    </submittedName>
</protein>
<dbReference type="InterPro" id="IPR003439">
    <property type="entry name" value="ABC_transporter-like_ATP-bd"/>
</dbReference>